<evidence type="ECO:0008006" key="3">
    <source>
        <dbReference type="Google" id="ProtNLM"/>
    </source>
</evidence>
<dbReference type="AlphaFoldDB" id="A0A9P4MCV5"/>
<name>A0A9P4MCV5_9PEZI</name>
<protein>
    <recommendedName>
        <fullName evidence="3">TPR domain protein</fullName>
    </recommendedName>
</protein>
<organism evidence="1 2">
    <name type="scientific">Myriangium duriaei CBS 260.36</name>
    <dbReference type="NCBI Taxonomy" id="1168546"/>
    <lineage>
        <taxon>Eukaryota</taxon>
        <taxon>Fungi</taxon>
        <taxon>Dikarya</taxon>
        <taxon>Ascomycota</taxon>
        <taxon>Pezizomycotina</taxon>
        <taxon>Dothideomycetes</taxon>
        <taxon>Dothideomycetidae</taxon>
        <taxon>Myriangiales</taxon>
        <taxon>Myriangiaceae</taxon>
        <taxon>Myriangium</taxon>
    </lineage>
</organism>
<sequence length="585" mass="66916">MRLRPMLRLAQRQSTCHRKRSCEAQYYDIGTFGRKISTDSSEAQIWFNRGLTWTYCFNHGEACACFEQVITHDPDCAMGYWGLAFAAGPNYNKTWGVFDEDDIRATVPRCNTLARQALEKSDPASPVEQALIRALQRRYATESVLCDFSALNKDYANAMRIVYDEFGHDDLDVATLFADALMNWKPRQMFHARTGKPILTSPVLEVRTVLERGLQHPEVEKHPGLPHLYIHLMEMSDTPEVALRAGDMIRDSYKDAGHMAHMPTHIDILVGEYRRSMLYNYKATIADDKFYAIEGGKNFYSYYRLHDYHSLVYAAMLAGQQKVALQTIDRLEATITEDMLRHGSMANWLEFFLSVKIHVFIRFGMWDKLKSLELPQDKTLYCVLTVMTHYGRGIAYAAKGDLRNAGEERALFADAATRVPPSRLDFPNRIVDILKVAKEMFDGEMEYRRGRFEVAFRHIRQAIVHEDALRYTEPWGWMLPARHAYGALSLEQGLFEQAADAYAEDLGLKESLTRAHAHPKNVWALHGYHESLQSLKRLDEAHIIHKQLKLAQAEADVQIPSSCFCRVGTPAESSGQCCKKPDSRL</sequence>
<evidence type="ECO:0000313" key="1">
    <source>
        <dbReference type="EMBL" id="KAF2148588.1"/>
    </source>
</evidence>
<dbReference type="OrthoDB" id="414774at2759"/>
<dbReference type="EMBL" id="ML996093">
    <property type="protein sequence ID" value="KAF2148588.1"/>
    <property type="molecule type" value="Genomic_DNA"/>
</dbReference>
<proteinExistence type="predicted"/>
<dbReference type="Gene3D" id="1.25.40.10">
    <property type="entry name" value="Tetratricopeptide repeat domain"/>
    <property type="match status" value="1"/>
</dbReference>
<reference evidence="1" key="1">
    <citation type="journal article" date="2020" name="Stud. Mycol.">
        <title>101 Dothideomycetes genomes: a test case for predicting lifestyles and emergence of pathogens.</title>
        <authorList>
            <person name="Haridas S."/>
            <person name="Albert R."/>
            <person name="Binder M."/>
            <person name="Bloem J."/>
            <person name="Labutti K."/>
            <person name="Salamov A."/>
            <person name="Andreopoulos B."/>
            <person name="Baker S."/>
            <person name="Barry K."/>
            <person name="Bills G."/>
            <person name="Bluhm B."/>
            <person name="Cannon C."/>
            <person name="Castanera R."/>
            <person name="Culley D."/>
            <person name="Daum C."/>
            <person name="Ezra D."/>
            <person name="Gonzalez J."/>
            <person name="Henrissat B."/>
            <person name="Kuo A."/>
            <person name="Liang C."/>
            <person name="Lipzen A."/>
            <person name="Lutzoni F."/>
            <person name="Magnuson J."/>
            <person name="Mondo S."/>
            <person name="Nolan M."/>
            <person name="Ohm R."/>
            <person name="Pangilinan J."/>
            <person name="Park H.-J."/>
            <person name="Ramirez L."/>
            <person name="Alfaro M."/>
            <person name="Sun H."/>
            <person name="Tritt A."/>
            <person name="Yoshinaga Y."/>
            <person name="Zwiers L.-H."/>
            <person name="Turgeon B."/>
            <person name="Goodwin S."/>
            <person name="Spatafora J."/>
            <person name="Crous P."/>
            <person name="Grigoriev I."/>
        </authorList>
    </citation>
    <scope>NUCLEOTIDE SEQUENCE</scope>
    <source>
        <strain evidence="1">CBS 260.36</strain>
    </source>
</reference>
<accession>A0A9P4MCV5</accession>
<dbReference type="InterPro" id="IPR011990">
    <property type="entry name" value="TPR-like_helical_dom_sf"/>
</dbReference>
<evidence type="ECO:0000313" key="2">
    <source>
        <dbReference type="Proteomes" id="UP000799439"/>
    </source>
</evidence>
<gene>
    <name evidence="1" type="ORF">K461DRAFT_288672</name>
</gene>
<comment type="caution">
    <text evidence="1">The sequence shown here is derived from an EMBL/GenBank/DDBJ whole genome shotgun (WGS) entry which is preliminary data.</text>
</comment>
<dbReference type="Proteomes" id="UP000799439">
    <property type="component" value="Unassembled WGS sequence"/>
</dbReference>
<keyword evidence="2" id="KW-1185">Reference proteome</keyword>
<dbReference type="PANTHER" id="PTHR45588:SF1">
    <property type="entry name" value="WW DOMAIN-CONTAINING PROTEIN"/>
    <property type="match status" value="1"/>
</dbReference>
<dbReference type="SUPFAM" id="SSF48452">
    <property type="entry name" value="TPR-like"/>
    <property type="match status" value="2"/>
</dbReference>
<dbReference type="PANTHER" id="PTHR45588">
    <property type="entry name" value="TPR DOMAIN-CONTAINING PROTEIN"/>
    <property type="match status" value="1"/>
</dbReference>